<sequence>MECFSPTPSSFFSSFSSPSWFSTASPPFLGLKSNSKLSLNRKSRSFNKDGGSRCMSMSHTANESSVFSYKKLIHFALEETNPHTPLAPSPLQEKYSSLLAMDDKTELQMLSFEAPKIRLLRSLCIEGSDGMQVLDFAAFPKPEFDLPIFCANFFTAAKMNIIVLDLNPLHDIMDQEDYTEKYYKDLISLGPKYSELLPWGGKLTSESLRFFSPIVIWTRFSSSPHNHSVLFSAFKEYYQAWLELMDRSEEETDASQIAHNCEAQHRYLTWRAEKDPGHGVLKRLIGDDLAKDVIREFLFNGVNELGSKTFLDYFPEYRCEDGRVNEKRSMIGKSFENRPWDARGEFIGNRVKIV</sequence>
<dbReference type="Pfam" id="PF05996">
    <property type="entry name" value="Fe_bilin_red"/>
    <property type="match status" value="1"/>
</dbReference>
<evidence type="ECO:0000256" key="2">
    <source>
        <dbReference type="ARBA" id="ARBA00023002"/>
    </source>
</evidence>
<reference evidence="3 4" key="1">
    <citation type="journal article" date="2021" name="BMC Genomics">
        <title>Datura genome reveals duplications of psychoactive alkaloid biosynthetic genes and high mutation rate following tissue culture.</title>
        <authorList>
            <person name="Rajewski A."/>
            <person name="Carter-House D."/>
            <person name="Stajich J."/>
            <person name="Litt A."/>
        </authorList>
    </citation>
    <scope>NUCLEOTIDE SEQUENCE [LARGE SCALE GENOMIC DNA]</scope>
    <source>
        <strain evidence="3">AR-01</strain>
    </source>
</reference>
<comment type="similarity">
    <text evidence="1">Belongs to the HY2 family.</text>
</comment>
<dbReference type="PANTHER" id="PTHR34557:SF1">
    <property type="entry name" value="PHYTOCHROMOBILIN:FERREDOXIN OXIDOREDUCTASE, CHLOROPLASTIC"/>
    <property type="match status" value="1"/>
</dbReference>
<dbReference type="EMBL" id="JACEIK010001367">
    <property type="protein sequence ID" value="MCD7468730.1"/>
    <property type="molecule type" value="Genomic_DNA"/>
</dbReference>
<dbReference type="PANTHER" id="PTHR34557">
    <property type="entry name" value="PHYTOCHROMOBILIN:FERREDOXIN OXIDOREDUCTASE, CHLOROPLASTIC"/>
    <property type="match status" value="1"/>
</dbReference>
<comment type="caution">
    <text evidence="3">The sequence shown here is derived from an EMBL/GenBank/DDBJ whole genome shotgun (WGS) entry which is preliminary data.</text>
</comment>
<keyword evidence="2" id="KW-0560">Oxidoreductase</keyword>
<name>A0ABS8TCU5_DATST</name>
<gene>
    <name evidence="3" type="primary">HY2</name>
    <name evidence="3" type="ORF">HAX54_007158</name>
</gene>
<protein>
    <submittedName>
        <fullName evidence="3">Phytochromobilin:ferredoxin oxidoreductase, chloroplastic</fullName>
    </submittedName>
</protein>
<accession>A0ABS8TCU5</accession>
<organism evidence="3 4">
    <name type="scientific">Datura stramonium</name>
    <name type="common">Jimsonweed</name>
    <name type="synonym">Common thornapple</name>
    <dbReference type="NCBI Taxonomy" id="4076"/>
    <lineage>
        <taxon>Eukaryota</taxon>
        <taxon>Viridiplantae</taxon>
        <taxon>Streptophyta</taxon>
        <taxon>Embryophyta</taxon>
        <taxon>Tracheophyta</taxon>
        <taxon>Spermatophyta</taxon>
        <taxon>Magnoliopsida</taxon>
        <taxon>eudicotyledons</taxon>
        <taxon>Gunneridae</taxon>
        <taxon>Pentapetalae</taxon>
        <taxon>asterids</taxon>
        <taxon>lamiids</taxon>
        <taxon>Solanales</taxon>
        <taxon>Solanaceae</taxon>
        <taxon>Solanoideae</taxon>
        <taxon>Datureae</taxon>
        <taxon>Datura</taxon>
    </lineage>
</organism>
<evidence type="ECO:0000313" key="3">
    <source>
        <dbReference type="EMBL" id="MCD7468730.1"/>
    </source>
</evidence>
<dbReference type="InterPro" id="IPR009249">
    <property type="entry name" value="Ferredoxin-dep_bilin_Rdtase"/>
</dbReference>
<evidence type="ECO:0000313" key="4">
    <source>
        <dbReference type="Proteomes" id="UP000823775"/>
    </source>
</evidence>
<proteinExistence type="inferred from homology"/>
<evidence type="ECO:0000256" key="1">
    <source>
        <dbReference type="ARBA" id="ARBA00006908"/>
    </source>
</evidence>
<keyword evidence="4" id="KW-1185">Reference proteome</keyword>
<dbReference type="Proteomes" id="UP000823775">
    <property type="component" value="Unassembled WGS sequence"/>
</dbReference>
<dbReference type="Gene3D" id="3.40.1500.20">
    <property type="match status" value="1"/>
</dbReference>